<proteinExistence type="predicted"/>
<evidence type="ECO:0000313" key="3">
    <source>
        <dbReference type="Proteomes" id="UP000017836"/>
    </source>
</evidence>
<gene>
    <name evidence="2" type="ORF">AMTR_s00192p00035920</name>
</gene>
<accession>U5DDK5</accession>
<keyword evidence="3" id="KW-1185">Reference proteome</keyword>
<dbReference type="Gramene" id="ERN18493">
    <property type="protein sequence ID" value="ERN18493"/>
    <property type="gene ID" value="AMTR_s00192p00035920"/>
</dbReference>
<sequence length="92" mass="10348">MANSTLTQLRMNPLKILLMQSLSSNKWVDQLLRLGSDNNKYKEEQSIFLAAIAQEHDPPEPSSETPNSFDAGDDLFGERDKTIALKHKGFVD</sequence>
<dbReference type="HOGENOM" id="CLU_187117_0_0_1"/>
<reference evidence="3" key="1">
    <citation type="journal article" date="2013" name="Science">
        <title>The Amborella genome and the evolution of flowering plants.</title>
        <authorList>
            <consortium name="Amborella Genome Project"/>
        </authorList>
    </citation>
    <scope>NUCLEOTIDE SEQUENCE [LARGE SCALE GENOMIC DNA]</scope>
</reference>
<evidence type="ECO:0000256" key="1">
    <source>
        <dbReference type="SAM" id="MobiDB-lite"/>
    </source>
</evidence>
<feature type="region of interest" description="Disordered" evidence="1">
    <location>
        <begin position="54"/>
        <end position="75"/>
    </location>
</feature>
<name>U5DDK5_AMBTC</name>
<dbReference type="Proteomes" id="UP000017836">
    <property type="component" value="Unassembled WGS sequence"/>
</dbReference>
<protein>
    <submittedName>
        <fullName evidence="2">Uncharacterized protein</fullName>
    </submittedName>
</protein>
<organism evidence="2 3">
    <name type="scientific">Amborella trichopoda</name>
    <dbReference type="NCBI Taxonomy" id="13333"/>
    <lineage>
        <taxon>Eukaryota</taxon>
        <taxon>Viridiplantae</taxon>
        <taxon>Streptophyta</taxon>
        <taxon>Embryophyta</taxon>
        <taxon>Tracheophyta</taxon>
        <taxon>Spermatophyta</taxon>
        <taxon>Magnoliopsida</taxon>
        <taxon>Amborellales</taxon>
        <taxon>Amborellaceae</taxon>
        <taxon>Amborella</taxon>
    </lineage>
</organism>
<dbReference type="AlphaFoldDB" id="U5DDK5"/>
<dbReference type="EMBL" id="KI392094">
    <property type="protein sequence ID" value="ERN18493.1"/>
    <property type="molecule type" value="Genomic_DNA"/>
</dbReference>
<evidence type="ECO:0000313" key="2">
    <source>
        <dbReference type="EMBL" id="ERN18493.1"/>
    </source>
</evidence>